<sequence>MYRADTLKDKGGAEVSVSDAAQTVDFTAGVTTSIDARRTHERMVRRMTPSTANQGGRDALGTRWVGCDQLTAHVSVVQCCVPSSLCWRDRTRAE</sequence>
<proteinExistence type="predicted"/>
<gene>
    <name evidence="1" type="ORF">O4220_02320</name>
</gene>
<dbReference type="EMBL" id="JAPWIJ010000001">
    <property type="protein sequence ID" value="MCZ4517332.1"/>
    <property type="molecule type" value="Genomic_DNA"/>
</dbReference>
<evidence type="ECO:0000313" key="2">
    <source>
        <dbReference type="Proteomes" id="UP001081071"/>
    </source>
</evidence>
<comment type="caution">
    <text evidence="1">The sequence shown here is derived from an EMBL/GenBank/DDBJ whole genome shotgun (WGS) entry which is preliminary data.</text>
</comment>
<accession>A0ABT4M8P9</accession>
<dbReference type="Proteomes" id="UP001081071">
    <property type="component" value="Unassembled WGS sequence"/>
</dbReference>
<keyword evidence="2" id="KW-1185">Reference proteome</keyword>
<evidence type="ECO:0000313" key="1">
    <source>
        <dbReference type="EMBL" id="MCZ4517332.1"/>
    </source>
</evidence>
<name>A0ABT4M8P9_9NOCA</name>
<dbReference type="RefSeq" id="WP_269601944.1">
    <property type="nucleotide sequence ID" value="NZ_JAPWIJ010000001.1"/>
</dbReference>
<reference evidence="1" key="1">
    <citation type="submission" date="2022-12" db="EMBL/GenBank/DDBJ databases">
        <authorList>
            <person name="Krivoruchko A.V."/>
            <person name="Elkin A."/>
        </authorList>
    </citation>
    <scope>NUCLEOTIDE SEQUENCE</scope>
    <source>
        <strain evidence="1">IEGM 1391</strain>
    </source>
</reference>
<organism evidence="1 2">
    <name type="scientific">Rhodococcus ruber</name>
    <dbReference type="NCBI Taxonomy" id="1830"/>
    <lineage>
        <taxon>Bacteria</taxon>
        <taxon>Bacillati</taxon>
        <taxon>Actinomycetota</taxon>
        <taxon>Actinomycetes</taxon>
        <taxon>Mycobacteriales</taxon>
        <taxon>Nocardiaceae</taxon>
        <taxon>Rhodococcus</taxon>
    </lineage>
</organism>
<protein>
    <submittedName>
        <fullName evidence="1">Uncharacterized protein</fullName>
    </submittedName>
</protein>